<feature type="region of interest" description="Disordered" evidence="1">
    <location>
        <begin position="42"/>
        <end position="65"/>
    </location>
</feature>
<evidence type="ECO:0000259" key="2">
    <source>
        <dbReference type="Pfam" id="PF13717"/>
    </source>
</evidence>
<proteinExistence type="predicted"/>
<sequence length="65" mass="6987">MIVACPNCQTQFSVPATALRPDGRQVRCSRCHYSWFQEPEAARPAPARAPAAEPAAAPRAAIPRA</sequence>
<dbReference type="Proteomes" id="UP001595528">
    <property type="component" value="Unassembled WGS sequence"/>
</dbReference>
<evidence type="ECO:0000313" key="3">
    <source>
        <dbReference type="EMBL" id="MFC3230027.1"/>
    </source>
</evidence>
<evidence type="ECO:0000313" key="4">
    <source>
        <dbReference type="Proteomes" id="UP001595528"/>
    </source>
</evidence>
<feature type="domain" description="Zinc finger/thioredoxin putative" evidence="2">
    <location>
        <begin position="1"/>
        <end position="36"/>
    </location>
</feature>
<dbReference type="RefSeq" id="WP_379904805.1">
    <property type="nucleotide sequence ID" value="NZ_JBHRTR010000036.1"/>
</dbReference>
<gene>
    <name evidence="3" type="ORF">ACFOGJ_22440</name>
</gene>
<feature type="non-terminal residue" evidence="3">
    <location>
        <position position="65"/>
    </location>
</feature>
<dbReference type="Pfam" id="PF13717">
    <property type="entry name" value="Zn_ribbon_4"/>
    <property type="match status" value="1"/>
</dbReference>
<reference evidence="4" key="1">
    <citation type="journal article" date="2019" name="Int. J. Syst. Evol. Microbiol.">
        <title>The Global Catalogue of Microorganisms (GCM) 10K type strain sequencing project: providing services to taxonomists for standard genome sequencing and annotation.</title>
        <authorList>
            <consortium name="The Broad Institute Genomics Platform"/>
            <consortium name="The Broad Institute Genome Sequencing Center for Infectious Disease"/>
            <person name="Wu L."/>
            <person name="Ma J."/>
        </authorList>
    </citation>
    <scope>NUCLEOTIDE SEQUENCE [LARGE SCALE GENOMIC DNA]</scope>
    <source>
        <strain evidence="4">KCTC 42964</strain>
    </source>
</reference>
<dbReference type="EMBL" id="JBHRTR010000036">
    <property type="protein sequence ID" value="MFC3230027.1"/>
    <property type="molecule type" value="Genomic_DNA"/>
</dbReference>
<dbReference type="InterPro" id="IPR011723">
    <property type="entry name" value="Znf/thioredoxin_put"/>
</dbReference>
<comment type="caution">
    <text evidence="3">The sequence shown here is derived from an EMBL/GenBank/DDBJ whole genome shotgun (WGS) entry which is preliminary data.</text>
</comment>
<keyword evidence="4" id="KW-1185">Reference proteome</keyword>
<protein>
    <submittedName>
        <fullName evidence="3">Zinc-ribbon domain-containing protein</fullName>
    </submittedName>
</protein>
<evidence type="ECO:0000256" key="1">
    <source>
        <dbReference type="SAM" id="MobiDB-lite"/>
    </source>
</evidence>
<name>A0ABV7L6W9_9PROT</name>
<organism evidence="3 4">
    <name type="scientific">Marinibaculum pumilum</name>
    <dbReference type="NCBI Taxonomy" id="1766165"/>
    <lineage>
        <taxon>Bacteria</taxon>
        <taxon>Pseudomonadati</taxon>
        <taxon>Pseudomonadota</taxon>
        <taxon>Alphaproteobacteria</taxon>
        <taxon>Rhodospirillales</taxon>
        <taxon>Rhodospirillaceae</taxon>
        <taxon>Marinibaculum</taxon>
    </lineage>
</organism>
<accession>A0ABV7L6W9</accession>
<dbReference type="NCBIfam" id="TIGR02098">
    <property type="entry name" value="MJ0042_CXXC"/>
    <property type="match status" value="1"/>
</dbReference>